<dbReference type="PANTHER" id="PTHR33070:SF120">
    <property type="entry name" value="EXPRESSED PROTEIN"/>
    <property type="match status" value="1"/>
</dbReference>
<dbReference type="Proteomes" id="UP000017836">
    <property type="component" value="Unassembled WGS sequence"/>
</dbReference>
<dbReference type="Gramene" id="ERM96373">
    <property type="protein sequence ID" value="ERM96373"/>
    <property type="gene ID" value="AMTR_s00001p00232960"/>
</dbReference>
<dbReference type="KEGG" id="atr:18424305"/>
<reference evidence="2" key="1">
    <citation type="journal article" date="2013" name="Science">
        <title>The Amborella genome and the evolution of flowering plants.</title>
        <authorList>
            <consortium name="Amborella Genome Project"/>
        </authorList>
    </citation>
    <scope>NUCLEOTIDE SEQUENCE [LARGE SCALE GENOMIC DNA]</scope>
</reference>
<proteinExistence type="predicted"/>
<dbReference type="GO" id="GO:0048367">
    <property type="term" value="P:shoot system development"/>
    <property type="evidence" value="ECO:0007669"/>
    <property type="project" value="InterPro"/>
</dbReference>
<protein>
    <submittedName>
        <fullName evidence="1">Uncharacterized protein</fullName>
    </submittedName>
</protein>
<evidence type="ECO:0000313" key="2">
    <source>
        <dbReference type="Proteomes" id="UP000017836"/>
    </source>
</evidence>
<dbReference type="EMBL" id="KI397142">
    <property type="protein sequence ID" value="ERM96373.1"/>
    <property type="molecule type" value="Genomic_DNA"/>
</dbReference>
<dbReference type="InterPro" id="IPR004320">
    <property type="entry name" value="BPS1_pln"/>
</dbReference>
<dbReference type="AlphaFoldDB" id="W1NLG7"/>
<dbReference type="HOGENOM" id="CLU_017798_1_2_1"/>
<dbReference type="PANTHER" id="PTHR33070">
    <property type="entry name" value="OS06G0725500 PROTEIN"/>
    <property type="match status" value="1"/>
</dbReference>
<evidence type="ECO:0000313" key="1">
    <source>
        <dbReference type="EMBL" id="ERM96373.1"/>
    </source>
</evidence>
<organism evidence="1 2">
    <name type="scientific">Amborella trichopoda</name>
    <dbReference type="NCBI Taxonomy" id="13333"/>
    <lineage>
        <taxon>Eukaryota</taxon>
        <taxon>Viridiplantae</taxon>
        <taxon>Streptophyta</taxon>
        <taxon>Embryophyta</taxon>
        <taxon>Tracheophyta</taxon>
        <taxon>Spermatophyta</taxon>
        <taxon>Magnoliopsida</taxon>
        <taxon>Amborellales</taxon>
        <taxon>Amborellaceae</taxon>
        <taxon>Amborella</taxon>
    </lineage>
</organism>
<dbReference type="Pfam" id="PF03087">
    <property type="entry name" value="BPS1"/>
    <property type="match status" value="1"/>
</dbReference>
<dbReference type="OrthoDB" id="1701699at2759"/>
<accession>W1NLG7</accession>
<name>W1NLG7_AMBTC</name>
<sequence length="275" mass="31527">MASPNPYHIRSITMPSRSNPILSLVKEQVCPLSCSQPTNLSALESLYDNLDSLLSLLLTEDVLCRQSEGVNELLEDYLRLVDSCDKMRDVVARVRVEQRGVLFMLRRRDRSGLEARIGTYTRSRKQMTKELTKCLENLRHVGRTPVIAHNHSSAQDHEVMDVLKQARSITVSLFRSLMSKFVERRKKWCLISGFFKSRVWSVETDDMETSEWEKVAMALQQLQAASSKLEENHVHDVIRLLDSSDEQMGSIEEILGCFCSRLIRTRVTVLNVLTN</sequence>
<keyword evidence="2" id="KW-1185">Reference proteome</keyword>
<dbReference type="OMA" id="PIMATSH"/>
<gene>
    <name evidence="1" type="ORF">AMTR_s00001p00232960</name>
</gene>
<dbReference type="GO" id="GO:0048364">
    <property type="term" value="P:root development"/>
    <property type="evidence" value="ECO:0007669"/>
    <property type="project" value="InterPro"/>
</dbReference>